<organism evidence="1 2">
    <name type="scientific">Actinomyces bowdenii</name>
    <dbReference type="NCBI Taxonomy" id="131109"/>
    <lineage>
        <taxon>Bacteria</taxon>
        <taxon>Bacillati</taxon>
        <taxon>Actinomycetota</taxon>
        <taxon>Actinomycetes</taxon>
        <taxon>Actinomycetales</taxon>
        <taxon>Actinomycetaceae</taxon>
        <taxon>Actinomyces</taxon>
    </lineage>
</organism>
<reference evidence="1 2" key="1">
    <citation type="submission" date="2018-11" db="EMBL/GenBank/DDBJ databases">
        <title>Genomes From Bacteria Associated with the Canine Oral Cavity: a Test Case for Automated Genome-Based Taxonomic Assignment.</title>
        <authorList>
            <person name="Coil D.A."/>
            <person name="Jospin G."/>
            <person name="Darling A.E."/>
            <person name="Wallis C."/>
            <person name="Davis I.J."/>
            <person name="Harris S."/>
            <person name="Eisen J.A."/>
            <person name="Holcombe L.J."/>
            <person name="O'Flynn C."/>
        </authorList>
    </citation>
    <scope>NUCLEOTIDE SEQUENCE [LARGE SCALE GENOMIC DNA]</scope>
    <source>
        <strain evidence="1 2">OH5050</strain>
    </source>
</reference>
<dbReference type="OrthoDB" id="3254024at2"/>
<sequence>MSEFRTLPVDEAVTWIRAWTDHTWPMSIQEAFTIRDNLGWKPLPNEPDFFTTPLSRNGHWGGYILQSKDVEIKGVSFDLSSPPSMSPEMDESGMQSAEEALFLYASPLKQLWGPGKMRTSTQKTTHLRWTLPNKVSTSLIRANVLINVTIDSPWRTQIKEDYDRAMEDCE</sequence>
<dbReference type="AlphaFoldDB" id="A0A3P1V7F7"/>
<dbReference type="Proteomes" id="UP000271272">
    <property type="component" value="Unassembled WGS sequence"/>
</dbReference>
<dbReference type="RefSeq" id="WP_124933101.1">
    <property type="nucleotide sequence ID" value="NZ_RQZC01000003.1"/>
</dbReference>
<gene>
    <name evidence="1" type="ORF">EII10_03345</name>
</gene>
<dbReference type="Pfam" id="PF19818">
    <property type="entry name" value="DUF6301"/>
    <property type="match status" value="1"/>
</dbReference>
<keyword evidence="2" id="KW-1185">Reference proteome</keyword>
<evidence type="ECO:0000313" key="1">
    <source>
        <dbReference type="EMBL" id="RRD30122.1"/>
    </source>
</evidence>
<comment type="caution">
    <text evidence="1">The sequence shown here is derived from an EMBL/GenBank/DDBJ whole genome shotgun (WGS) entry which is preliminary data.</text>
</comment>
<dbReference type="InterPro" id="IPR046268">
    <property type="entry name" value="DUF6301"/>
</dbReference>
<accession>A0A3P1V7F7</accession>
<name>A0A3P1V7F7_9ACTO</name>
<evidence type="ECO:0000313" key="2">
    <source>
        <dbReference type="Proteomes" id="UP000271272"/>
    </source>
</evidence>
<proteinExistence type="predicted"/>
<dbReference type="EMBL" id="RQZC01000003">
    <property type="protein sequence ID" value="RRD30122.1"/>
    <property type="molecule type" value="Genomic_DNA"/>
</dbReference>
<protein>
    <submittedName>
        <fullName evidence="1">Uncharacterized protein</fullName>
    </submittedName>
</protein>